<dbReference type="RefSeq" id="WP_244076387.1">
    <property type="nucleotide sequence ID" value="NZ_AP025581.1"/>
</dbReference>
<accession>A0AA37KN64</accession>
<dbReference type="Proteomes" id="UP001055105">
    <property type="component" value="Unassembled WGS sequence"/>
</dbReference>
<comment type="caution">
    <text evidence="2">The sequence shown here is derived from an EMBL/GenBank/DDBJ whole genome shotgun (WGS) entry which is preliminary data.</text>
</comment>
<organism evidence="2 3">
    <name type="scientific">Alistipes finegoldii</name>
    <dbReference type="NCBI Taxonomy" id="214856"/>
    <lineage>
        <taxon>Bacteria</taxon>
        <taxon>Pseudomonadati</taxon>
        <taxon>Bacteroidota</taxon>
        <taxon>Bacteroidia</taxon>
        <taxon>Bacteroidales</taxon>
        <taxon>Rikenellaceae</taxon>
        <taxon>Alistipes</taxon>
    </lineage>
</organism>
<keyword evidence="1" id="KW-1133">Transmembrane helix</keyword>
<reference evidence="2" key="1">
    <citation type="submission" date="2022-01" db="EMBL/GenBank/DDBJ databases">
        <title>Novel bile acid biosynthetic pathways are enriched in the microbiome of centenarians.</title>
        <authorList>
            <person name="Sato Y."/>
            <person name="Atarashi K."/>
            <person name="Plichta R.D."/>
            <person name="Arai Y."/>
            <person name="Sasajima S."/>
            <person name="Kearney M.S."/>
            <person name="Suda W."/>
            <person name="Takeshita K."/>
            <person name="Sasaki T."/>
            <person name="Okamoto S."/>
            <person name="Skelly N.A."/>
            <person name="Okamura Y."/>
            <person name="Vlamakis H."/>
            <person name="Li Y."/>
            <person name="Tanoue T."/>
            <person name="Takei H."/>
            <person name="Nittono H."/>
            <person name="Narushima S."/>
            <person name="Irie J."/>
            <person name="Itoh H."/>
            <person name="Moriya K."/>
            <person name="Sugiura Y."/>
            <person name="Suematsu M."/>
            <person name="Moritoki N."/>
            <person name="Shibata S."/>
            <person name="Littman R.D."/>
            <person name="Fischbach A.M."/>
            <person name="Uwamino Y."/>
            <person name="Inoue T."/>
            <person name="Honda A."/>
            <person name="Hattori M."/>
            <person name="Murai T."/>
            <person name="Xavier J.R."/>
            <person name="Hirose N."/>
            <person name="Honda K."/>
        </authorList>
    </citation>
    <scope>NUCLEOTIDE SEQUENCE</scope>
    <source>
        <strain evidence="2">CE91-St16</strain>
    </source>
</reference>
<gene>
    <name evidence="2" type="ORF">CE91St16_16030</name>
</gene>
<sequence>MPCLWLYLLLLVPAVPLAYDDFRMRQVALVWLAVLGTGCFGVMWVVSGIGTALSCFVANMCLLAGFAVAMALYQLACRRPFRDFFICSFGAGDAAMMAAVAPLFGPAAYVCFLLAATLVALGWWAVRRPATIPLAGFMALTLSVYVVFKTAGLWN</sequence>
<dbReference type="EMBL" id="BQOL01000001">
    <property type="protein sequence ID" value="GKI18695.1"/>
    <property type="molecule type" value="Genomic_DNA"/>
</dbReference>
<evidence type="ECO:0000313" key="2">
    <source>
        <dbReference type="EMBL" id="GKI18695.1"/>
    </source>
</evidence>
<evidence type="ECO:0000313" key="3">
    <source>
        <dbReference type="Proteomes" id="UP001055105"/>
    </source>
</evidence>
<feature type="transmembrane region" description="Helical" evidence="1">
    <location>
        <begin position="107"/>
        <end position="126"/>
    </location>
</feature>
<proteinExistence type="predicted"/>
<evidence type="ECO:0000256" key="1">
    <source>
        <dbReference type="SAM" id="Phobius"/>
    </source>
</evidence>
<feature type="transmembrane region" description="Helical" evidence="1">
    <location>
        <begin position="132"/>
        <end position="154"/>
    </location>
</feature>
<dbReference type="AlphaFoldDB" id="A0AA37KN64"/>
<name>A0AA37KN64_9BACT</name>
<feature type="transmembrane region" description="Helical" evidence="1">
    <location>
        <begin position="28"/>
        <end position="46"/>
    </location>
</feature>
<evidence type="ECO:0008006" key="4">
    <source>
        <dbReference type="Google" id="ProtNLM"/>
    </source>
</evidence>
<keyword evidence="1" id="KW-0472">Membrane</keyword>
<keyword evidence="1" id="KW-0812">Transmembrane</keyword>
<feature type="transmembrane region" description="Helical" evidence="1">
    <location>
        <begin position="53"/>
        <end position="75"/>
    </location>
</feature>
<protein>
    <recommendedName>
        <fullName evidence="4">Prepilin type IV endopeptidase peptidase domain-containing protein</fullName>
    </recommendedName>
</protein>